<dbReference type="RefSeq" id="WP_025077663.1">
    <property type="nucleotide sequence ID" value="NZ_BAKO01000003.1"/>
</dbReference>
<dbReference type="Proteomes" id="UP000060345">
    <property type="component" value="Chromosome 1"/>
</dbReference>
<reference evidence="2 4" key="2">
    <citation type="submission" date="2021-03" db="EMBL/GenBank/DDBJ databases">
        <title>Human Oral Microbial Genomes.</title>
        <authorList>
            <person name="Johnston C.D."/>
            <person name="Chen T."/>
            <person name="Dewhirst F.E."/>
        </authorList>
    </citation>
    <scope>NUCLEOTIDE SEQUENCE [LARGE SCALE GENOMIC DNA]</scope>
    <source>
        <strain evidence="2 4">W1435</strain>
    </source>
</reference>
<dbReference type="eggNOG" id="COG2315">
    <property type="taxonomic scope" value="Bacteria"/>
</dbReference>
<keyword evidence="2" id="KW-0238">DNA-binding</keyword>
<evidence type="ECO:0000313" key="4">
    <source>
        <dbReference type="Proteomes" id="UP000682005"/>
    </source>
</evidence>
<gene>
    <name evidence="1" type="ORF">ADJ77_06290</name>
    <name evidence="2" type="ORF">J5A51_06005</name>
</gene>
<dbReference type="EMBL" id="CP012074">
    <property type="protein sequence ID" value="AKU69396.1"/>
    <property type="molecule type" value="Genomic_DNA"/>
</dbReference>
<evidence type="ECO:0000313" key="2">
    <source>
        <dbReference type="EMBL" id="QUB87031.1"/>
    </source>
</evidence>
<dbReference type="InterPro" id="IPR007351">
    <property type="entry name" value="YjbR"/>
</dbReference>
<dbReference type="Gene3D" id="3.90.1150.30">
    <property type="match status" value="1"/>
</dbReference>
<organism evidence="1 3">
    <name type="scientific">Prevotella fusca JCM 17724</name>
    <dbReference type="NCBI Taxonomy" id="1236517"/>
    <lineage>
        <taxon>Bacteria</taxon>
        <taxon>Pseudomonadati</taxon>
        <taxon>Bacteroidota</taxon>
        <taxon>Bacteroidia</taxon>
        <taxon>Bacteroidales</taxon>
        <taxon>Prevotellaceae</taxon>
        <taxon>Prevotella</taxon>
    </lineage>
</organism>
<dbReference type="InterPro" id="IPR038056">
    <property type="entry name" value="YjbR-like_sf"/>
</dbReference>
<sequence>MNIEEFRQHCLPLNGVTEKMPFDKANNDYDRNLLVFSIGDKWFCFVNIEVFDFCDLKSAPDVSADLQAEYEAVKPGYHMNHKHWISVYFNQDIPDKRIFELIDDAYQRVLGSLPKGEREKYKVSNI</sequence>
<accession>A0A0K1NL36</accession>
<name>A0A0K1NL36_9BACT</name>
<dbReference type="AlphaFoldDB" id="A0A0K1NL36"/>
<reference evidence="1 3" key="1">
    <citation type="submission" date="2015-07" db="EMBL/GenBank/DDBJ databases">
        <authorList>
            <person name="Noorani M."/>
        </authorList>
    </citation>
    <scope>NUCLEOTIDE SEQUENCE [LARGE SCALE GENOMIC DNA]</scope>
    <source>
        <strain evidence="1 3">W1435</strain>
    </source>
</reference>
<proteinExistence type="predicted"/>
<dbReference type="GO" id="GO:0003677">
    <property type="term" value="F:DNA binding"/>
    <property type="evidence" value="ECO:0007669"/>
    <property type="project" value="UniProtKB-KW"/>
</dbReference>
<evidence type="ECO:0000313" key="1">
    <source>
        <dbReference type="EMBL" id="AKU69396.1"/>
    </source>
</evidence>
<protein>
    <submittedName>
        <fullName evidence="2">MmcQ/YjbR family DNA-binding protein</fullName>
    </submittedName>
</protein>
<dbReference type="STRING" id="1236517.ADJ77_06290"/>
<dbReference type="EMBL" id="CP072370">
    <property type="protein sequence ID" value="QUB87031.1"/>
    <property type="molecule type" value="Genomic_DNA"/>
</dbReference>
<dbReference type="PANTHER" id="PTHR35145:SF1">
    <property type="entry name" value="CYTOPLASMIC PROTEIN"/>
    <property type="match status" value="1"/>
</dbReference>
<dbReference type="Proteomes" id="UP000682005">
    <property type="component" value="Chromosome 1"/>
</dbReference>
<keyword evidence="4" id="KW-1185">Reference proteome</keyword>
<dbReference type="InterPro" id="IPR058532">
    <property type="entry name" value="YjbR/MT2646/Rv2570-like"/>
</dbReference>
<dbReference type="PANTHER" id="PTHR35145">
    <property type="entry name" value="CYTOPLASMIC PROTEIN-RELATED"/>
    <property type="match status" value="1"/>
</dbReference>
<dbReference type="KEGG" id="pfus:ADJ77_06290"/>
<dbReference type="OrthoDB" id="9789813at2"/>
<dbReference type="Pfam" id="PF04237">
    <property type="entry name" value="YjbR"/>
    <property type="match status" value="1"/>
</dbReference>
<evidence type="ECO:0000313" key="3">
    <source>
        <dbReference type="Proteomes" id="UP000060345"/>
    </source>
</evidence>
<dbReference type="SUPFAM" id="SSF142906">
    <property type="entry name" value="YjbR-like"/>
    <property type="match status" value="1"/>
</dbReference>